<sequence>MIKLLLIASVMLSISLFSYSFADTGCRRDCEPPTLGVLYTGQRVVENGLSINEKSFSVAERTQTIPTINVKTGQPINVKLVVYENSGVTQLRDVSLSIGNYEDDRNKNMLATLSFKQPFTASLGQPLVSGSDVSQVTSIEDTSGLFQDVLISASEIDSYRTEVDMSFKVLRPLEASDIIIQTMDAKRGTGYNIFYDAIKVNGKEIIQKVEKSIKIPPPPLKQIQKKVSLQKIECREGLEKITRNNGAVACVSTYTADMLRNMGLAS</sequence>
<dbReference type="KEGG" id="tah:SU86_007950"/>
<name>A0A3G1B606_9ARCH</name>
<protein>
    <submittedName>
        <fullName evidence="1">Uncharacterized protein</fullName>
    </submittedName>
</protein>
<dbReference type="RefSeq" id="WP_048186992.1">
    <property type="nucleotide sequence ID" value="NZ_CP011097.1"/>
</dbReference>
<dbReference type="AlphaFoldDB" id="A0A3G1B606"/>
<dbReference type="Proteomes" id="UP000266745">
    <property type="component" value="Chromosome"/>
</dbReference>
<organism evidence="1 2">
    <name type="scientific">Candidatus Nitrosotenuis cloacae</name>
    <dbReference type="NCBI Taxonomy" id="1603555"/>
    <lineage>
        <taxon>Archaea</taxon>
        <taxon>Nitrososphaerota</taxon>
        <taxon>Candidatus Nitrosotenuis</taxon>
    </lineage>
</organism>
<reference evidence="1 2" key="1">
    <citation type="journal article" date="2016" name="Sci. Rep.">
        <title>A novel ammonia-oxidizing archaeon from wastewater treatment plant: Its enrichment, physiological and genomic characteristics.</title>
        <authorList>
            <person name="Li Y."/>
            <person name="Ding K."/>
            <person name="Wen X."/>
            <person name="Zhang B."/>
            <person name="Shen B."/>
            <person name="Yang Y."/>
        </authorList>
    </citation>
    <scope>NUCLEOTIDE SEQUENCE [LARGE SCALE GENOMIC DNA]</scope>
    <source>
        <strain evidence="1 2">SAT1</strain>
    </source>
</reference>
<evidence type="ECO:0000313" key="1">
    <source>
        <dbReference type="EMBL" id="AJZ76307.1"/>
    </source>
</evidence>
<accession>A0A3G1B606</accession>
<evidence type="ECO:0000313" key="2">
    <source>
        <dbReference type="Proteomes" id="UP000266745"/>
    </source>
</evidence>
<dbReference type="GeneID" id="24874490"/>
<keyword evidence="2" id="KW-1185">Reference proteome</keyword>
<dbReference type="EMBL" id="CP011097">
    <property type="protein sequence ID" value="AJZ76307.1"/>
    <property type="molecule type" value="Genomic_DNA"/>
</dbReference>
<gene>
    <name evidence="1" type="ORF">SU86_007950</name>
</gene>
<proteinExistence type="predicted"/>
<dbReference type="OrthoDB" id="10401at2157"/>